<sequence length="127" mass="14437">MECMNCGSTNDTTDLLSNNEKVILCVDCRFDLATGKLKLPLKTMGRPFLGITKKVSLTMTKQLWEHLEVKSYNNRSVYLRSLVNRDFQEMIRDNEACLGYAILGAKRLGYSSEQIELLVKAINGERI</sequence>
<proteinExistence type="predicted"/>
<dbReference type="Proteomes" id="UP000526125">
    <property type="component" value="Unassembled WGS sequence"/>
</dbReference>
<evidence type="ECO:0000313" key="1">
    <source>
        <dbReference type="EMBL" id="NUU73940.1"/>
    </source>
</evidence>
<evidence type="ECO:0000313" key="2">
    <source>
        <dbReference type="Proteomes" id="UP000526125"/>
    </source>
</evidence>
<protein>
    <submittedName>
        <fullName evidence="1">Uncharacterized protein</fullName>
    </submittedName>
</protein>
<name>A0A7Y6BTL7_9BACL</name>
<organism evidence="1 2">
    <name type="scientific">Paenibacillus xylanilyticus</name>
    <dbReference type="NCBI Taxonomy" id="248903"/>
    <lineage>
        <taxon>Bacteria</taxon>
        <taxon>Bacillati</taxon>
        <taxon>Bacillota</taxon>
        <taxon>Bacilli</taxon>
        <taxon>Bacillales</taxon>
        <taxon>Paenibacillaceae</taxon>
        <taxon>Paenibacillus</taxon>
    </lineage>
</organism>
<dbReference type="AlphaFoldDB" id="A0A7Y6BTL7"/>
<comment type="caution">
    <text evidence="1">The sequence shown here is derived from an EMBL/GenBank/DDBJ whole genome shotgun (WGS) entry which is preliminary data.</text>
</comment>
<reference evidence="1 2" key="1">
    <citation type="submission" date="2020-05" db="EMBL/GenBank/DDBJ databases">
        <title>Genome Sequencing of Type Strains.</title>
        <authorList>
            <person name="Lemaire J.F."/>
            <person name="Inderbitzin P."/>
            <person name="Gregorio O.A."/>
            <person name="Collins S.B."/>
            <person name="Wespe N."/>
            <person name="Knight-Connoni V."/>
        </authorList>
    </citation>
    <scope>NUCLEOTIDE SEQUENCE [LARGE SCALE GENOMIC DNA]</scope>
    <source>
        <strain evidence="1 2">LMG 21957</strain>
    </source>
</reference>
<gene>
    <name evidence="1" type="ORF">HP552_01420</name>
</gene>
<dbReference type="EMBL" id="JABMCB010000119">
    <property type="protein sequence ID" value="NUU73940.1"/>
    <property type="molecule type" value="Genomic_DNA"/>
</dbReference>
<accession>A0A7Y6BTL7</accession>
<dbReference type="RefSeq" id="WP_175393930.1">
    <property type="nucleotide sequence ID" value="NZ_JABMCB010000119.1"/>
</dbReference>
<keyword evidence="2" id="KW-1185">Reference proteome</keyword>